<comment type="caution">
    <text evidence="2">The sequence shown here is derived from an EMBL/GenBank/DDBJ whole genome shotgun (WGS) entry which is preliminary data.</text>
</comment>
<feature type="compositionally biased region" description="Polar residues" evidence="1">
    <location>
        <begin position="471"/>
        <end position="491"/>
    </location>
</feature>
<feature type="compositionally biased region" description="Polar residues" evidence="1">
    <location>
        <begin position="543"/>
        <end position="556"/>
    </location>
</feature>
<reference evidence="2" key="1">
    <citation type="journal article" date="2019" name="Sci. Rep.">
        <title>Draft genome of Tanacetum cinerariifolium, the natural source of mosquito coil.</title>
        <authorList>
            <person name="Yamashiro T."/>
            <person name="Shiraishi A."/>
            <person name="Satake H."/>
            <person name="Nakayama K."/>
        </authorList>
    </citation>
    <scope>NUCLEOTIDE SEQUENCE</scope>
</reference>
<evidence type="ECO:0000256" key="1">
    <source>
        <dbReference type="SAM" id="MobiDB-lite"/>
    </source>
</evidence>
<dbReference type="AlphaFoldDB" id="A0A6L2KAA1"/>
<name>A0A6L2KAA1_TANCI</name>
<evidence type="ECO:0008006" key="3">
    <source>
        <dbReference type="Google" id="ProtNLM"/>
    </source>
</evidence>
<feature type="region of interest" description="Disordered" evidence="1">
    <location>
        <begin position="469"/>
        <end position="491"/>
    </location>
</feature>
<feature type="compositionally biased region" description="Polar residues" evidence="1">
    <location>
        <begin position="520"/>
        <end position="535"/>
    </location>
</feature>
<dbReference type="EMBL" id="BKCJ010002115">
    <property type="protein sequence ID" value="GEU46368.1"/>
    <property type="molecule type" value="Genomic_DNA"/>
</dbReference>
<sequence length="584" mass="65512">MGVVGLGEGYYPLDLRAFAGKKRICQYWSLESVFLLFSAFSTSRPNGKLIHNSILNGPYVRKLIPEPGDANREITVTETFHLQTDDELSDKELKQIKADDQAIQTILLVLSEDIYAAEKKAKLFNEWERFSSNEGESIESYCHRFLKLMNDLKRNKHFPEKIASNLKFLSNLQPEWSRHVTIVHQTKDLHTSDYTQLYDFLKYNQKEVAPHQDQSSFNLTYLQQPIPNPKDVTDPTTAMNLALALMAKAFKLNYSTPTNNNQRISSNPRNRQIAQPAGYNDFIGNQVIQNAVQNPRVQNARNQNGLIGVQGNGNQNQIGNGNLVAARAEENTAGQNGNQIRDAAYLQTQLLIAQNEEAGIQLQAKEYDLMAAAADPDEIKEVLNYARENAHLKATYKNMFDSISMSCAQTKTIIASLQNELQSNIYKNAKLRTQLFKKVSDQKDNTQDTSMNTKFAKQPIVKNLPKIGETNALSKPVTSNSVSTPQESKGVNNDKVIASGMFRINPSKTFRKEKHVPNTVRASNRTKPITVSQPPVITKKDVNSNLNGLSSTGVDNTKTRRPQPRSNTKHDRVPSASKSSRSKD</sequence>
<protein>
    <recommendedName>
        <fullName evidence="3">Gag-Pol polyprotein</fullName>
    </recommendedName>
</protein>
<evidence type="ECO:0000313" key="2">
    <source>
        <dbReference type="EMBL" id="GEU46368.1"/>
    </source>
</evidence>
<proteinExistence type="predicted"/>
<organism evidence="2">
    <name type="scientific">Tanacetum cinerariifolium</name>
    <name type="common">Dalmatian daisy</name>
    <name type="synonym">Chrysanthemum cinerariifolium</name>
    <dbReference type="NCBI Taxonomy" id="118510"/>
    <lineage>
        <taxon>Eukaryota</taxon>
        <taxon>Viridiplantae</taxon>
        <taxon>Streptophyta</taxon>
        <taxon>Embryophyta</taxon>
        <taxon>Tracheophyta</taxon>
        <taxon>Spermatophyta</taxon>
        <taxon>Magnoliopsida</taxon>
        <taxon>eudicotyledons</taxon>
        <taxon>Gunneridae</taxon>
        <taxon>Pentapetalae</taxon>
        <taxon>asterids</taxon>
        <taxon>campanulids</taxon>
        <taxon>Asterales</taxon>
        <taxon>Asteraceae</taxon>
        <taxon>Asteroideae</taxon>
        <taxon>Anthemideae</taxon>
        <taxon>Anthemidinae</taxon>
        <taxon>Tanacetum</taxon>
    </lineage>
</organism>
<gene>
    <name evidence="2" type="ORF">Tci_018346</name>
</gene>
<accession>A0A6L2KAA1</accession>
<feature type="region of interest" description="Disordered" evidence="1">
    <location>
        <begin position="508"/>
        <end position="584"/>
    </location>
</feature>